<evidence type="ECO:0000313" key="5">
    <source>
        <dbReference type="Proteomes" id="UP001363151"/>
    </source>
</evidence>
<feature type="domain" description="TFIIS N-terminal" evidence="3">
    <location>
        <begin position="77"/>
        <end position="151"/>
    </location>
</feature>
<gene>
    <name evidence="4" type="ORF">SO694_0001745</name>
</gene>
<dbReference type="Pfam" id="PF08711">
    <property type="entry name" value="Med26"/>
    <property type="match status" value="1"/>
</dbReference>
<comment type="subcellular location">
    <subcellularLocation>
        <location evidence="1">Nucleus</location>
    </subcellularLocation>
</comment>
<evidence type="ECO:0000256" key="1">
    <source>
        <dbReference type="PROSITE-ProRule" id="PRU00649"/>
    </source>
</evidence>
<evidence type="ECO:0000256" key="2">
    <source>
        <dbReference type="SAM" id="Coils"/>
    </source>
</evidence>
<reference evidence="4 5" key="1">
    <citation type="submission" date="2024-03" db="EMBL/GenBank/DDBJ databases">
        <title>Aureococcus anophagefferens CCMP1851 and Kratosvirus quantuckense: Draft genome of a second virus-susceptible host strain in the model system.</title>
        <authorList>
            <person name="Chase E."/>
            <person name="Truchon A.R."/>
            <person name="Schepens W."/>
            <person name="Wilhelm S.W."/>
        </authorList>
    </citation>
    <scope>NUCLEOTIDE SEQUENCE [LARGE SCALE GENOMIC DNA]</scope>
    <source>
        <strain evidence="4 5">CCMP1851</strain>
    </source>
</reference>
<feature type="coiled-coil region" evidence="2">
    <location>
        <begin position="134"/>
        <end position="168"/>
    </location>
</feature>
<protein>
    <recommendedName>
        <fullName evidence="3">TFIIS N-terminal domain-containing protein</fullName>
    </recommendedName>
</protein>
<sequence>MYSAASDSAKADRKAAEMGYEVEDWANNDLGTAVGWWTKNRGDDEDEEAKAKDDLRAELRQRATARGSEPKLVAPLRTLGGALARAHKSGDAARVRDVIAGLDRCKVDVEALKALKSVTRLLGALRKSELGGVAERARDLVAKWKRILAREEEEKARLESRRRAAAAEKSAARPPD</sequence>
<dbReference type="Gene3D" id="1.20.930.10">
    <property type="entry name" value="Conserved domain common to transcription factors TFIIS, elongin A, CRSP70"/>
    <property type="match status" value="1"/>
</dbReference>
<dbReference type="Proteomes" id="UP001363151">
    <property type="component" value="Unassembled WGS sequence"/>
</dbReference>
<dbReference type="InterPro" id="IPR035441">
    <property type="entry name" value="TFIIS/LEDGF_dom_sf"/>
</dbReference>
<evidence type="ECO:0000259" key="3">
    <source>
        <dbReference type="PROSITE" id="PS51319"/>
    </source>
</evidence>
<accession>A0ABR1G1K7</accession>
<dbReference type="PROSITE" id="PS51319">
    <property type="entry name" value="TFIIS_N"/>
    <property type="match status" value="1"/>
</dbReference>
<organism evidence="4 5">
    <name type="scientific">Aureococcus anophagefferens</name>
    <name type="common">Harmful bloom alga</name>
    <dbReference type="NCBI Taxonomy" id="44056"/>
    <lineage>
        <taxon>Eukaryota</taxon>
        <taxon>Sar</taxon>
        <taxon>Stramenopiles</taxon>
        <taxon>Ochrophyta</taxon>
        <taxon>Pelagophyceae</taxon>
        <taxon>Pelagomonadales</taxon>
        <taxon>Pelagomonadaceae</taxon>
        <taxon>Aureococcus</taxon>
    </lineage>
</organism>
<evidence type="ECO:0000313" key="4">
    <source>
        <dbReference type="EMBL" id="KAK7242555.1"/>
    </source>
</evidence>
<keyword evidence="1" id="KW-0539">Nucleus</keyword>
<dbReference type="InterPro" id="IPR017923">
    <property type="entry name" value="TFIIS_N"/>
</dbReference>
<comment type="caution">
    <text evidence="4">The sequence shown here is derived from an EMBL/GenBank/DDBJ whole genome shotgun (WGS) entry which is preliminary data.</text>
</comment>
<keyword evidence="2" id="KW-0175">Coiled coil</keyword>
<keyword evidence="5" id="KW-1185">Reference proteome</keyword>
<name>A0ABR1G1K7_AURAN</name>
<proteinExistence type="predicted"/>
<dbReference type="EMBL" id="JBBJCI010000142">
    <property type="protein sequence ID" value="KAK7242555.1"/>
    <property type="molecule type" value="Genomic_DNA"/>
</dbReference>
<dbReference type="SUPFAM" id="SSF47676">
    <property type="entry name" value="Conserved domain common to transcription factors TFIIS, elongin A, CRSP70"/>
    <property type="match status" value="1"/>
</dbReference>